<dbReference type="PANTHER" id="PTHR13812">
    <property type="entry name" value="KETIMINE REDUCTASE MU-CRYSTALLIN"/>
    <property type="match status" value="1"/>
</dbReference>
<accession>A0ABD6ASQ1</accession>
<dbReference type="PANTHER" id="PTHR13812:SF19">
    <property type="entry name" value="KETIMINE REDUCTASE MU-CRYSTALLIN"/>
    <property type="match status" value="1"/>
</dbReference>
<dbReference type="Gene3D" id="3.40.50.720">
    <property type="entry name" value="NAD(P)-binding Rossmann-like Domain"/>
    <property type="match status" value="1"/>
</dbReference>
<dbReference type="Pfam" id="PF02423">
    <property type="entry name" value="OCD_Mu_crystall"/>
    <property type="match status" value="1"/>
</dbReference>
<dbReference type="EMBL" id="JBHUDC010000002">
    <property type="protein sequence ID" value="MFD1512563.1"/>
    <property type="molecule type" value="Genomic_DNA"/>
</dbReference>
<dbReference type="SUPFAM" id="SSF51735">
    <property type="entry name" value="NAD(P)-binding Rossmann-fold domains"/>
    <property type="match status" value="1"/>
</dbReference>
<protein>
    <submittedName>
        <fullName evidence="2">Ornithine cyclodeaminase family protein</fullName>
    </submittedName>
</protein>
<evidence type="ECO:0000256" key="1">
    <source>
        <dbReference type="ARBA" id="ARBA00008903"/>
    </source>
</evidence>
<dbReference type="Proteomes" id="UP001597187">
    <property type="component" value="Unassembled WGS sequence"/>
</dbReference>
<keyword evidence="3" id="KW-1185">Reference proteome</keyword>
<organism evidence="2 3">
    <name type="scientific">Halomarina rubra</name>
    <dbReference type="NCBI Taxonomy" id="2071873"/>
    <lineage>
        <taxon>Archaea</taxon>
        <taxon>Methanobacteriati</taxon>
        <taxon>Methanobacteriota</taxon>
        <taxon>Stenosarchaea group</taxon>
        <taxon>Halobacteria</taxon>
        <taxon>Halobacteriales</taxon>
        <taxon>Natronomonadaceae</taxon>
        <taxon>Halomarina</taxon>
    </lineage>
</organism>
<gene>
    <name evidence="2" type="ORF">ACFSBT_04620</name>
</gene>
<comment type="similarity">
    <text evidence="1">Belongs to the ornithine cyclodeaminase/mu-crystallin family.</text>
</comment>
<dbReference type="RefSeq" id="WP_250872534.1">
    <property type="nucleotide sequence ID" value="NZ_JALXFV010000002.1"/>
</dbReference>
<dbReference type="GO" id="GO:0016491">
    <property type="term" value="F:oxidoreductase activity"/>
    <property type="evidence" value="ECO:0007669"/>
    <property type="project" value="UniProtKB-ARBA"/>
</dbReference>
<reference evidence="2 3" key="1">
    <citation type="journal article" date="2019" name="Int. J. Syst. Evol. Microbiol.">
        <title>The Global Catalogue of Microorganisms (GCM) 10K type strain sequencing project: providing services to taxonomists for standard genome sequencing and annotation.</title>
        <authorList>
            <consortium name="The Broad Institute Genomics Platform"/>
            <consortium name="The Broad Institute Genome Sequencing Center for Infectious Disease"/>
            <person name="Wu L."/>
            <person name="Ma J."/>
        </authorList>
    </citation>
    <scope>NUCLEOTIDE SEQUENCE [LARGE SCALE GENOMIC DNA]</scope>
    <source>
        <strain evidence="2 3">CGMCC 1.12563</strain>
    </source>
</reference>
<dbReference type="InterPro" id="IPR003462">
    <property type="entry name" value="ODC_Mu_crystall"/>
</dbReference>
<dbReference type="AlphaFoldDB" id="A0ABD6ASQ1"/>
<dbReference type="InterPro" id="IPR036291">
    <property type="entry name" value="NAD(P)-bd_dom_sf"/>
</dbReference>
<evidence type="ECO:0000313" key="2">
    <source>
        <dbReference type="EMBL" id="MFD1512563.1"/>
    </source>
</evidence>
<evidence type="ECO:0000313" key="3">
    <source>
        <dbReference type="Proteomes" id="UP001597187"/>
    </source>
</evidence>
<comment type="caution">
    <text evidence="2">The sequence shown here is derived from an EMBL/GenBank/DDBJ whole genome shotgun (WGS) entry which is preliminary data.</text>
</comment>
<name>A0ABD6ASQ1_9EURY</name>
<proteinExistence type="inferred from homology"/>
<dbReference type="InterPro" id="IPR023401">
    <property type="entry name" value="ODC_N"/>
</dbReference>
<dbReference type="GO" id="GO:0019752">
    <property type="term" value="P:carboxylic acid metabolic process"/>
    <property type="evidence" value="ECO:0007669"/>
    <property type="project" value="UniProtKB-ARBA"/>
</dbReference>
<dbReference type="Gene3D" id="3.30.1780.10">
    <property type="entry name" value="ornithine cyclodeaminase, domain 1"/>
    <property type="match status" value="1"/>
</dbReference>
<dbReference type="PIRSF" id="PIRSF001439">
    <property type="entry name" value="CryM"/>
    <property type="match status" value="1"/>
</dbReference>
<dbReference type="FunFam" id="3.40.50.720:FF:000311">
    <property type="entry name" value="Ornithine cyclodeaminase"/>
    <property type="match status" value="1"/>
</dbReference>
<sequence>MTELLFLTSEDVAGLADVADYVDAVRAGYREQGPAEPRTKLVNEEPPGMLTSYIAILPETGAMGGYTYAAGFGDADVHFMTPLFDAESGKPLAMLDGASMNPFKTGAVGAVGIDALARTDAETLAIIGSGAQARGQLRAAATVREFSTVNVYSPTKENRESFASEMNGEIDAAVGAVASSDAAVEGADVVVTATNASEPVFDGDLLEPGTHVTAMGQYDPEKRELDARTIERATYVPDLHARATSDAGSFLQAMDEGVVTEDDIHGDLGAVLTGDVPGRQSDDEITVFDSGGTGIETVAAAYMLYEKAVEAGLGQTIDIAPGSEALTGR</sequence>